<organism evidence="2">
    <name type="scientific">uncultured Caudovirales phage</name>
    <dbReference type="NCBI Taxonomy" id="2100421"/>
    <lineage>
        <taxon>Viruses</taxon>
        <taxon>Duplodnaviria</taxon>
        <taxon>Heunggongvirae</taxon>
        <taxon>Uroviricota</taxon>
        <taxon>Caudoviricetes</taxon>
        <taxon>Peduoviridae</taxon>
        <taxon>Maltschvirus</taxon>
        <taxon>Maltschvirus maltsch</taxon>
    </lineage>
</organism>
<evidence type="ECO:0000313" key="2">
    <source>
        <dbReference type="EMBL" id="CAB5217725.1"/>
    </source>
</evidence>
<feature type="region of interest" description="Disordered" evidence="1">
    <location>
        <begin position="67"/>
        <end position="100"/>
    </location>
</feature>
<proteinExistence type="predicted"/>
<accession>A0A6J7WM68</accession>
<reference evidence="2" key="1">
    <citation type="submission" date="2020-05" db="EMBL/GenBank/DDBJ databases">
        <authorList>
            <person name="Chiriac C."/>
            <person name="Salcher M."/>
            <person name="Ghai R."/>
            <person name="Kavagutti S V."/>
        </authorList>
    </citation>
    <scope>NUCLEOTIDE SEQUENCE</scope>
</reference>
<sequence length="100" mass="10933">MDNNYFTQVAPYFQQQDQGLMPVFQNVAQQQANQNAALQQQMQNNQMAGQTQGGGMSGLSPLAMAAMLRGKPDTPATYTGPSYGTNPNFSNSHFDTMSYD</sequence>
<protein>
    <submittedName>
        <fullName evidence="2">Uncharacterized protein</fullName>
    </submittedName>
</protein>
<feature type="compositionally biased region" description="Polar residues" evidence="1">
    <location>
        <begin position="76"/>
        <end position="100"/>
    </location>
</feature>
<gene>
    <name evidence="2" type="ORF">UFOVP202_4</name>
</gene>
<name>A0A6J7WM68_9CAUD</name>
<dbReference type="EMBL" id="LR798254">
    <property type="protein sequence ID" value="CAB5217725.1"/>
    <property type="molecule type" value="Genomic_DNA"/>
</dbReference>
<evidence type="ECO:0000256" key="1">
    <source>
        <dbReference type="SAM" id="MobiDB-lite"/>
    </source>
</evidence>